<dbReference type="CDD" id="cd02440">
    <property type="entry name" value="AdoMet_MTases"/>
    <property type="match status" value="1"/>
</dbReference>
<sequence length="389" mass="43371">MADDHVGVEPKFSLEHQVEGVSPEQMPQLEAQQLAASPTAPDLQTVTGEEEHEEHDESNGSTHGASSSSVGLSIDSDDSDATSSLGDVNVASSSVSATSSVFEFVEKYGRTFHRYKDGKYYLPNDEQEQSRLDLQHALASRLLEGNLYLAPVNRPSRVLDIGTGTGIWAIEFAEKHPESEVLGTDLSPIQPGYVPPNCHFEIDDAEDDWVYSYKFDYIHGRYICPFLADIPKLLGMIYDNLNPGGYVEIMETLMLMKAVDDSLKDHPLQTWNTMMVEGIRKIGKDPLSAVHLKKWMEEAGFVNVTEKKFSVPANPWAKGSEQKIRGMMMMNNLLEVAQGITTKIFTEVHGWSREEVEVFLVDIRAGLKDRKLHGYVPVLCVWGQKPLPT</sequence>
<name>A0A1J7JD14_9PEZI</name>
<evidence type="ECO:0000313" key="4">
    <source>
        <dbReference type="Proteomes" id="UP000182658"/>
    </source>
</evidence>
<dbReference type="Gene3D" id="3.40.50.150">
    <property type="entry name" value="Vaccinia Virus protein VP39"/>
    <property type="match status" value="1"/>
</dbReference>
<dbReference type="InParanoid" id="A0A1J7JD14"/>
<comment type="similarity">
    <text evidence="1">Belongs to the methyltransferase superfamily. LaeA methyltransferase family.</text>
</comment>
<feature type="compositionally biased region" description="Polar residues" evidence="2">
    <location>
        <begin position="30"/>
        <end position="47"/>
    </location>
</feature>
<dbReference type="Pfam" id="PF13489">
    <property type="entry name" value="Methyltransf_23"/>
    <property type="match status" value="1"/>
</dbReference>
<proteinExistence type="inferred from homology"/>
<organism evidence="3 4">
    <name type="scientific">Coniochaeta ligniaria NRRL 30616</name>
    <dbReference type="NCBI Taxonomy" id="1408157"/>
    <lineage>
        <taxon>Eukaryota</taxon>
        <taxon>Fungi</taxon>
        <taxon>Dikarya</taxon>
        <taxon>Ascomycota</taxon>
        <taxon>Pezizomycotina</taxon>
        <taxon>Sordariomycetes</taxon>
        <taxon>Sordariomycetidae</taxon>
        <taxon>Coniochaetales</taxon>
        <taxon>Coniochaetaceae</taxon>
        <taxon>Coniochaeta</taxon>
    </lineage>
</organism>
<feature type="region of interest" description="Disordered" evidence="2">
    <location>
        <begin position="1"/>
        <end position="83"/>
    </location>
</feature>
<dbReference type="InterPro" id="IPR029063">
    <property type="entry name" value="SAM-dependent_MTases_sf"/>
</dbReference>
<dbReference type="STRING" id="1408157.A0A1J7JD14"/>
<dbReference type="GO" id="GO:0008168">
    <property type="term" value="F:methyltransferase activity"/>
    <property type="evidence" value="ECO:0007669"/>
    <property type="project" value="UniProtKB-KW"/>
</dbReference>
<dbReference type="GO" id="GO:0032259">
    <property type="term" value="P:methylation"/>
    <property type="evidence" value="ECO:0007669"/>
    <property type="project" value="UniProtKB-KW"/>
</dbReference>
<gene>
    <name evidence="3" type="ORF">CONLIGDRAFT_623094</name>
</gene>
<keyword evidence="3" id="KW-0489">Methyltransferase</keyword>
<protein>
    <submittedName>
        <fullName evidence="3">S-adenosyl-L-methionine-dependent methyltransferase</fullName>
    </submittedName>
</protein>
<evidence type="ECO:0000256" key="2">
    <source>
        <dbReference type="SAM" id="MobiDB-lite"/>
    </source>
</evidence>
<reference evidence="3 4" key="1">
    <citation type="submission" date="2016-10" db="EMBL/GenBank/DDBJ databases">
        <title>Draft genome sequence of Coniochaeta ligniaria NRRL30616, a lignocellulolytic fungus for bioabatement of inhibitors in plant biomass hydrolysates.</title>
        <authorList>
            <consortium name="DOE Joint Genome Institute"/>
            <person name="Jimenez D.J."/>
            <person name="Hector R.E."/>
            <person name="Riley R."/>
            <person name="Sun H."/>
            <person name="Grigoriev I.V."/>
            <person name="Van Elsas J.D."/>
            <person name="Nichols N.N."/>
        </authorList>
    </citation>
    <scope>NUCLEOTIDE SEQUENCE [LARGE SCALE GENOMIC DNA]</scope>
    <source>
        <strain evidence="3 4">NRRL 30616</strain>
    </source>
</reference>
<dbReference type="SUPFAM" id="SSF53335">
    <property type="entry name" value="S-adenosyl-L-methionine-dependent methyltransferases"/>
    <property type="match status" value="1"/>
</dbReference>
<dbReference type="PANTHER" id="PTHR43591:SF102">
    <property type="entry name" value="S-ADENOSYL-L-METHIONINE-DEPENDENT METHYLTRANSFERASE"/>
    <property type="match status" value="1"/>
</dbReference>
<feature type="compositionally biased region" description="Low complexity" evidence="2">
    <location>
        <begin position="59"/>
        <end position="74"/>
    </location>
</feature>
<dbReference type="PANTHER" id="PTHR43591">
    <property type="entry name" value="METHYLTRANSFERASE"/>
    <property type="match status" value="1"/>
</dbReference>
<feature type="compositionally biased region" description="Basic and acidic residues" evidence="2">
    <location>
        <begin position="1"/>
        <end position="18"/>
    </location>
</feature>
<keyword evidence="4" id="KW-1185">Reference proteome</keyword>
<evidence type="ECO:0000313" key="3">
    <source>
        <dbReference type="EMBL" id="OIW25466.1"/>
    </source>
</evidence>
<dbReference type="OrthoDB" id="2013972at2759"/>
<dbReference type="Proteomes" id="UP000182658">
    <property type="component" value="Unassembled WGS sequence"/>
</dbReference>
<keyword evidence="3" id="KW-0808">Transferase</keyword>
<evidence type="ECO:0000256" key="1">
    <source>
        <dbReference type="ARBA" id="ARBA00038158"/>
    </source>
</evidence>
<dbReference type="AlphaFoldDB" id="A0A1J7JD14"/>
<accession>A0A1J7JD14</accession>
<dbReference type="EMBL" id="KV875102">
    <property type="protein sequence ID" value="OIW25466.1"/>
    <property type="molecule type" value="Genomic_DNA"/>
</dbReference>